<feature type="transmembrane region" description="Helical" evidence="2">
    <location>
        <begin position="83"/>
        <end position="102"/>
    </location>
</feature>
<keyword evidence="2" id="KW-0472">Membrane</keyword>
<dbReference type="EMBL" id="JAGPNK010000009">
    <property type="protein sequence ID" value="KAH7313548.1"/>
    <property type="molecule type" value="Genomic_DNA"/>
</dbReference>
<feature type="region of interest" description="Disordered" evidence="1">
    <location>
        <begin position="1"/>
        <end position="37"/>
    </location>
</feature>
<keyword evidence="2" id="KW-1133">Transmembrane helix</keyword>
<feature type="transmembrane region" description="Helical" evidence="2">
    <location>
        <begin position="161"/>
        <end position="182"/>
    </location>
</feature>
<keyword evidence="4" id="KW-1185">Reference proteome</keyword>
<accession>A0A8K0WPP9</accession>
<feature type="transmembrane region" description="Helical" evidence="2">
    <location>
        <begin position="48"/>
        <end position="71"/>
    </location>
</feature>
<evidence type="ECO:0000313" key="3">
    <source>
        <dbReference type="EMBL" id="KAH7313548.1"/>
    </source>
</evidence>
<evidence type="ECO:0000256" key="2">
    <source>
        <dbReference type="SAM" id="Phobius"/>
    </source>
</evidence>
<gene>
    <name evidence="3" type="ORF">B0I35DRAFT_435425</name>
</gene>
<dbReference type="OrthoDB" id="5227396at2759"/>
<sequence>MARVDNIPPRPRMARDEHAAPPEPAPEPEPTRAWSSPPGRNDILARQLAAILTIILLCTAAIPFTPVVWLLDIHGSSVFDRLFAGLALLAACYFQWTIAGLTRPLAVFVPSSSSSGGSTIRNGRIERDAPVGFVWHPSNYWPFLISEAILLGVAEFGNSELIRRCTVCGVVIGLWVVGYGAVPMSTKRWAYQNIKGWLFFMVLDELRRVGTGSVSSRRRRF</sequence>
<reference evidence="3" key="1">
    <citation type="journal article" date="2021" name="Nat. Commun.">
        <title>Genetic determinants of endophytism in the Arabidopsis root mycobiome.</title>
        <authorList>
            <person name="Mesny F."/>
            <person name="Miyauchi S."/>
            <person name="Thiergart T."/>
            <person name="Pickel B."/>
            <person name="Atanasova L."/>
            <person name="Karlsson M."/>
            <person name="Huettel B."/>
            <person name="Barry K.W."/>
            <person name="Haridas S."/>
            <person name="Chen C."/>
            <person name="Bauer D."/>
            <person name="Andreopoulos W."/>
            <person name="Pangilinan J."/>
            <person name="LaButti K."/>
            <person name="Riley R."/>
            <person name="Lipzen A."/>
            <person name="Clum A."/>
            <person name="Drula E."/>
            <person name="Henrissat B."/>
            <person name="Kohler A."/>
            <person name="Grigoriev I.V."/>
            <person name="Martin F.M."/>
            <person name="Hacquard S."/>
        </authorList>
    </citation>
    <scope>NUCLEOTIDE SEQUENCE</scope>
    <source>
        <strain evidence="3">MPI-CAGE-CH-0235</strain>
    </source>
</reference>
<keyword evidence="2" id="KW-0812">Transmembrane</keyword>
<dbReference type="Proteomes" id="UP000813444">
    <property type="component" value="Unassembled WGS sequence"/>
</dbReference>
<name>A0A8K0WPP9_9HYPO</name>
<evidence type="ECO:0000256" key="1">
    <source>
        <dbReference type="SAM" id="MobiDB-lite"/>
    </source>
</evidence>
<dbReference type="AlphaFoldDB" id="A0A8K0WPP9"/>
<organism evidence="3 4">
    <name type="scientific">Stachybotrys elegans</name>
    <dbReference type="NCBI Taxonomy" id="80388"/>
    <lineage>
        <taxon>Eukaryota</taxon>
        <taxon>Fungi</taxon>
        <taxon>Dikarya</taxon>
        <taxon>Ascomycota</taxon>
        <taxon>Pezizomycotina</taxon>
        <taxon>Sordariomycetes</taxon>
        <taxon>Hypocreomycetidae</taxon>
        <taxon>Hypocreales</taxon>
        <taxon>Stachybotryaceae</taxon>
        <taxon>Stachybotrys</taxon>
    </lineage>
</organism>
<evidence type="ECO:0000313" key="4">
    <source>
        <dbReference type="Proteomes" id="UP000813444"/>
    </source>
</evidence>
<proteinExistence type="predicted"/>
<comment type="caution">
    <text evidence="3">The sequence shown here is derived from an EMBL/GenBank/DDBJ whole genome shotgun (WGS) entry which is preliminary data.</text>
</comment>
<protein>
    <submittedName>
        <fullName evidence="3">Uncharacterized protein</fullName>
    </submittedName>
</protein>